<sequence>DCLCGPPQDCMKPQCSLHLLQYCFKGLCVDRCNSNDNCPMKVCIDGTYKCNTDKDCPAPFLFCYPVNGQQEIVKLVKIIVIALIGKFCNLEQGMYCTKLDCTYDTSDDYSEFFPNCIYLKFSNVSRCRGCFANSDCTLLNNPELAFCHNNLCCKNNGCAYKTCFDYPKHSYCGPEGY</sequence>
<protein>
    <submittedName>
        <fullName evidence="1">9901_t:CDS:1</fullName>
    </submittedName>
</protein>
<dbReference type="EMBL" id="CAJVPM010017599">
    <property type="protein sequence ID" value="CAG8620686.1"/>
    <property type="molecule type" value="Genomic_DNA"/>
</dbReference>
<accession>A0ACA9MYN1</accession>
<dbReference type="Proteomes" id="UP000789860">
    <property type="component" value="Unassembled WGS sequence"/>
</dbReference>
<feature type="non-terminal residue" evidence="1">
    <location>
        <position position="177"/>
    </location>
</feature>
<comment type="caution">
    <text evidence="1">The sequence shown here is derived from an EMBL/GenBank/DDBJ whole genome shotgun (WGS) entry which is preliminary data.</text>
</comment>
<feature type="non-terminal residue" evidence="1">
    <location>
        <position position="1"/>
    </location>
</feature>
<keyword evidence="2" id="KW-1185">Reference proteome</keyword>
<evidence type="ECO:0000313" key="2">
    <source>
        <dbReference type="Proteomes" id="UP000789860"/>
    </source>
</evidence>
<reference evidence="1" key="1">
    <citation type="submission" date="2021-06" db="EMBL/GenBank/DDBJ databases">
        <authorList>
            <person name="Kallberg Y."/>
            <person name="Tangrot J."/>
            <person name="Rosling A."/>
        </authorList>
    </citation>
    <scope>NUCLEOTIDE SEQUENCE</scope>
    <source>
        <strain evidence="1">AU212A</strain>
    </source>
</reference>
<gene>
    <name evidence="1" type="ORF">SCALOS_LOCUS7637</name>
</gene>
<proteinExistence type="predicted"/>
<organism evidence="1 2">
    <name type="scientific">Scutellospora calospora</name>
    <dbReference type="NCBI Taxonomy" id="85575"/>
    <lineage>
        <taxon>Eukaryota</taxon>
        <taxon>Fungi</taxon>
        <taxon>Fungi incertae sedis</taxon>
        <taxon>Mucoromycota</taxon>
        <taxon>Glomeromycotina</taxon>
        <taxon>Glomeromycetes</taxon>
        <taxon>Diversisporales</taxon>
        <taxon>Gigasporaceae</taxon>
        <taxon>Scutellospora</taxon>
    </lineage>
</organism>
<evidence type="ECO:0000313" key="1">
    <source>
        <dbReference type="EMBL" id="CAG8620686.1"/>
    </source>
</evidence>
<name>A0ACA9MYN1_9GLOM</name>